<dbReference type="PANTHER" id="PTHR16134">
    <property type="entry name" value="F-BOX/TPR REPEAT PROTEIN POF3"/>
    <property type="match status" value="1"/>
</dbReference>
<accession>A0A8X8BI24</accession>
<dbReference type="Pfam" id="PF19729">
    <property type="entry name" value="LRR_FBXL18"/>
    <property type="match status" value="1"/>
</dbReference>
<dbReference type="PROSITE" id="PS50181">
    <property type="entry name" value="FBOX"/>
    <property type="match status" value="1"/>
</dbReference>
<dbReference type="InterPro" id="IPR001810">
    <property type="entry name" value="F-box_dom"/>
</dbReference>
<feature type="non-terminal residue" evidence="2">
    <location>
        <position position="1"/>
    </location>
</feature>
<keyword evidence="3" id="KW-1185">Reference proteome</keyword>
<dbReference type="SUPFAM" id="SSF81383">
    <property type="entry name" value="F-box domain"/>
    <property type="match status" value="1"/>
</dbReference>
<dbReference type="AlphaFoldDB" id="A0A8X8BI24"/>
<feature type="domain" description="F-box" evidence="1">
    <location>
        <begin position="58"/>
        <end position="105"/>
    </location>
</feature>
<protein>
    <submittedName>
        <fullName evidence="2">FXL18 protein</fullName>
    </submittedName>
</protein>
<dbReference type="SUPFAM" id="SSF52047">
    <property type="entry name" value="RNI-like"/>
    <property type="match status" value="1"/>
</dbReference>
<dbReference type="Gene3D" id="3.80.10.10">
    <property type="entry name" value="Ribonuclease Inhibitor"/>
    <property type="match status" value="3"/>
</dbReference>
<evidence type="ECO:0000313" key="3">
    <source>
        <dbReference type="Proteomes" id="UP000886611"/>
    </source>
</evidence>
<reference evidence="2 3" key="1">
    <citation type="journal article" date="2021" name="Cell">
        <title>Tracing the genetic footprints of vertebrate landing in non-teleost ray-finned fishes.</title>
        <authorList>
            <person name="Bi X."/>
            <person name="Wang K."/>
            <person name="Yang L."/>
            <person name="Pan H."/>
            <person name="Jiang H."/>
            <person name="Wei Q."/>
            <person name="Fang M."/>
            <person name="Yu H."/>
            <person name="Zhu C."/>
            <person name="Cai Y."/>
            <person name="He Y."/>
            <person name="Gan X."/>
            <person name="Zeng H."/>
            <person name="Yu D."/>
            <person name="Zhu Y."/>
            <person name="Jiang H."/>
            <person name="Qiu Q."/>
            <person name="Yang H."/>
            <person name="Zhang Y.E."/>
            <person name="Wang W."/>
            <person name="Zhu M."/>
            <person name="He S."/>
            <person name="Zhang G."/>
        </authorList>
    </citation>
    <scope>NUCLEOTIDE SEQUENCE [LARGE SCALE GENOMIC DNA]</scope>
    <source>
        <strain evidence="2">Bchr_013</strain>
    </source>
</reference>
<dbReference type="GO" id="GO:0031146">
    <property type="term" value="P:SCF-dependent proteasomal ubiquitin-dependent protein catabolic process"/>
    <property type="evidence" value="ECO:0007669"/>
    <property type="project" value="InterPro"/>
</dbReference>
<sequence>MEKQWRSCRGSSLSAVFPPVLMLQTSFQILDISLETLQQLLRRARSEVPSEDPVPRNGIGLTEFSDEILLNILKFVPRYDLILSMRKVCKKFANLCLDKSLISKVLLSRDYQVNDNKVKEMVKETATKIQELNVSGCYWLCPQTIDQISRCKSLVRLDLSDCRLTSLRLSKMLSCLRSLRSLAIDINHGFDSSQLNSESKATLSQVTELKQTLYTPSYGVVPCCTNLERLLLYFEINDYTRDGTMVSCQLMVGQSSVPHYENLNIFYARLAPGYVNQIVMRLYLAVFSVRVPENLRAFVISIPGNFPESGAAAKNILEGMAKNAALEALQLPKTWVDSTSFLQNLKLTAPSYLNFSRCMVLGSHLIHRMLNDGKDFRSLISLNLSGCIHCLSTDSSRNADDDIDWEVPETLVSACPNLQHLNLTAAHHHSHQGSGKHLCAILAKLKNLHSLALPVCSISDEVKNSGSPPAHSVQPSGHSLTFGFKKNIRIGVKTYHPKNSLEQSDQNSPNSSFRGLLEAVPFVYEIELIGSSFSSSMPRNEPAIRKELPPCPQAKQIGDEEVAWLSHLKLLKSLTLAQLPGILNGAGLLQVGMMCKELRVLSLANLGMLKKVTYMPYLIECFKHCKQLKDLRLEQPYISANIQFFQALTHCVALERLCIISRNGTFQPDAVMLFMEHCCNVIMLHMFMGETLVASKNMQQALLQRFKAERPALNVVIYPLLHEGLADVIRDVPLTHLDEITLFKSRVAEEPPKLWW</sequence>
<evidence type="ECO:0000259" key="1">
    <source>
        <dbReference type="PROSITE" id="PS50181"/>
    </source>
</evidence>
<dbReference type="Pfam" id="PF00646">
    <property type="entry name" value="F-box"/>
    <property type="match status" value="1"/>
</dbReference>
<gene>
    <name evidence="2" type="primary">Fbxl18</name>
    <name evidence="2" type="ORF">GTO96_0007805</name>
</gene>
<proteinExistence type="predicted"/>
<dbReference type="InterPro" id="IPR045627">
    <property type="entry name" value="FBXL18_LRR"/>
</dbReference>
<dbReference type="InterPro" id="IPR032675">
    <property type="entry name" value="LRR_dom_sf"/>
</dbReference>
<organism evidence="2 3">
    <name type="scientific">Polypterus senegalus</name>
    <name type="common">Senegal bichir</name>
    <dbReference type="NCBI Taxonomy" id="55291"/>
    <lineage>
        <taxon>Eukaryota</taxon>
        <taxon>Metazoa</taxon>
        <taxon>Chordata</taxon>
        <taxon>Craniata</taxon>
        <taxon>Vertebrata</taxon>
        <taxon>Euteleostomi</taxon>
        <taxon>Actinopterygii</taxon>
        <taxon>Polypteriformes</taxon>
        <taxon>Polypteridae</taxon>
        <taxon>Polypterus</taxon>
    </lineage>
</organism>
<dbReference type="PANTHER" id="PTHR16134:SF19">
    <property type="entry name" value="F-BOX AND LEUCINE-RICH REPEAT PROTEIN 18"/>
    <property type="match status" value="1"/>
</dbReference>
<dbReference type="InterPro" id="IPR036047">
    <property type="entry name" value="F-box-like_dom_sf"/>
</dbReference>
<dbReference type="EMBL" id="JAATIS010009265">
    <property type="protein sequence ID" value="KAG2455744.1"/>
    <property type="molecule type" value="Genomic_DNA"/>
</dbReference>
<evidence type="ECO:0000313" key="2">
    <source>
        <dbReference type="EMBL" id="KAG2455744.1"/>
    </source>
</evidence>
<feature type="non-terminal residue" evidence="2">
    <location>
        <position position="756"/>
    </location>
</feature>
<comment type="caution">
    <text evidence="2">The sequence shown here is derived from an EMBL/GenBank/DDBJ whole genome shotgun (WGS) entry which is preliminary data.</text>
</comment>
<dbReference type="GO" id="GO:0019005">
    <property type="term" value="C:SCF ubiquitin ligase complex"/>
    <property type="evidence" value="ECO:0007669"/>
    <property type="project" value="TreeGrafter"/>
</dbReference>
<dbReference type="Gene3D" id="1.20.1280.50">
    <property type="match status" value="1"/>
</dbReference>
<dbReference type="Proteomes" id="UP000886611">
    <property type="component" value="Unassembled WGS sequence"/>
</dbReference>
<name>A0A8X8BI24_POLSE</name>